<feature type="region of interest" description="Disordered" evidence="1">
    <location>
        <begin position="57"/>
        <end position="79"/>
    </location>
</feature>
<dbReference type="AlphaFoldDB" id="A0A183B9K5"/>
<feature type="region of interest" description="Disordered" evidence="1">
    <location>
        <begin position="132"/>
        <end position="152"/>
    </location>
</feature>
<keyword evidence="3" id="KW-1185">Reference proteome</keyword>
<reference evidence="2 3" key="2">
    <citation type="submission" date="2018-11" db="EMBL/GenBank/DDBJ databases">
        <authorList>
            <consortium name="Pathogen Informatics"/>
        </authorList>
    </citation>
    <scope>NUCLEOTIDE SEQUENCE [LARGE SCALE GENOMIC DNA]</scope>
    <source>
        <strain evidence="2 3">Egypt</strain>
    </source>
</reference>
<gene>
    <name evidence="2" type="ORF">ECPE_LOCUS15890</name>
</gene>
<proteinExistence type="predicted"/>
<name>A0A183B9K5_9TREM</name>
<reference evidence="4" key="1">
    <citation type="submission" date="2016-06" db="UniProtKB">
        <authorList>
            <consortium name="WormBaseParasite"/>
        </authorList>
    </citation>
    <scope>IDENTIFICATION</scope>
</reference>
<evidence type="ECO:0000313" key="3">
    <source>
        <dbReference type="Proteomes" id="UP000272942"/>
    </source>
</evidence>
<dbReference type="EMBL" id="UZAN01062190">
    <property type="protein sequence ID" value="VDP93162.1"/>
    <property type="molecule type" value="Genomic_DNA"/>
</dbReference>
<evidence type="ECO:0000313" key="2">
    <source>
        <dbReference type="EMBL" id="VDP93162.1"/>
    </source>
</evidence>
<protein>
    <submittedName>
        <fullName evidence="4">SCAN box domain-containing protein</fullName>
    </submittedName>
</protein>
<dbReference type="Proteomes" id="UP000272942">
    <property type="component" value="Unassembled WGS sequence"/>
</dbReference>
<evidence type="ECO:0000313" key="4">
    <source>
        <dbReference type="WBParaSite" id="ECPE_0001593001-mRNA-1"/>
    </source>
</evidence>
<accession>A0A183B9K5</accession>
<sequence>MEYRKQFNARHQYNGEGVQRFVQELRRLASRAFENDWPAEVEKKLLEQLAEGSRSNNVRRHLLMNPPSDLEGDVKRAEDMEKLEAATAAPGECLAVGHDGAQKGQTSGVAERLRNATTVAAQVSVPAQITSPWHNRTFNYGGRQPGESKQKNVEYPHCLLPVK</sequence>
<dbReference type="WBParaSite" id="ECPE_0001593001-mRNA-1">
    <property type="protein sequence ID" value="ECPE_0001593001-mRNA-1"/>
    <property type="gene ID" value="ECPE_0001593001"/>
</dbReference>
<evidence type="ECO:0000256" key="1">
    <source>
        <dbReference type="SAM" id="MobiDB-lite"/>
    </source>
</evidence>
<organism evidence="4">
    <name type="scientific">Echinostoma caproni</name>
    <dbReference type="NCBI Taxonomy" id="27848"/>
    <lineage>
        <taxon>Eukaryota</taxon>
        <taxon>Metazoa</taxon>
        <taxon>Spiralia</taxon>
        <taxon>Lophotrochozoa</taxon>
        <taxon>Platyhelminthes</taxon>
        <taxon>Trematoda</taxon>
        <taxon>Digenea</taxon>
        <taxon>Plagiorchiida</taxon>
        <taxon>Echinostomata</taxon>
        <taxon>Echinostomatoidea</taxon>
        <taxon>Echinostomatidae</taxon>
        <taxon>Echinostoma</taxon>
    </lineage>
</organism>